<feature type="domain" description="Radical SAM core" evidence="8">
    <location>
        <begin position="23"/>
        <end position="257"/>
    </location>
</feature>
<evidence type="ECO:0000256" key="5">
    <source>
        <dbReference type="ARBA" id="ARBA00023004"/>
    </source>
</evidence>
<keyword evidence="7" id="KW-0456">Lyase</keyword>
<proteinExistence type="inferred from homology"/>
<evidence type="ECO:0000256" key="4">
    <source>
        <dbReference type="ARBA" id="ARBA00022842"/>
    </source>
</evidence>
<reference evidence="9 10" key="1">
    <citation type="journal article" date="2013" name="J. Virol.">
        <title>Insights into head-tailed viruses infecting extremely halophilic archaea.</title>
        <authorList>
            <person name="Pietila M.K."/>
            <person name="Laurinmaki P."/>
            <person name="Russell D.A."/>
            <person name="Ko C.C."/>
            <person name="Jacobs-Sera D."/>
            <person name="Butcher S.J."/>
            <person name="Bamford D.H."/>
            <person name="Hendrix R.W."/>
        </authorList>
    </citation>
    <scope>NUCLEOTIDE SEQUENCE [LARGE SCALE GENOMIC DNA]</scope>
</reference>
<dbReference type="InterPro" id="IPR007197">
    <property type="entry name" value="rSAM"/>
</dbReference>
<dbReference type="GeneID" id="14477314"/>
<name>L7TNL1_9CAUD</name>
<keyword evidence="10" id="KW-1185">Reference proteome</keyword>
<sequence>MNDVSTQLPVAEQFYSVQGEGPYAGVPSVFLRFAGCNLTCGWDSDLEEYESGDEPKGDATWVCDTIDVWRDPDFTTTPSDLLDTWEDEGWWDKMTPDGAHLILTGGEPLLPARQDQIVALVAEMLRRRKRGKPFIEVETNGTLVPNEQLRPYINLYNVSLKLSNSGMDEDTRLKDDALDFHANNPTSKFKFVVSREEDVDEILSIVEEYEIPDDRISLMPAGQTREQLAETYPIVAELCKDRVWDFTPRLQVTTWDQATGV</sequence>
<keyword evidence="1" id="KW-0004">4Fe-4S</keyword>
<dbReference type="InterPro" id="IPR013785">
    <property type="entry name" value="Aldolase_TIM"/>
</dbReference>
<dbReference type="Proteomes" id="UP000011137">
    <property type="component" value="Segment"/>
</dbReference>
<dbReference type="PANTHER" id="PTHR42836:SF1">
    <property type="entry name" value="7-CARBOXY-7-DEAZAGUANINE SYNTHASE"/>
    <property type="match status" value="1"/>
</dbReference>
<keyword evidence="5" id="KW-0408">Iron</keyword>
<evidence type="ECO:0000256" key="6">
    <source>
        <dbReference type="ARBA" id="ARBA00023014"/>
    </source>
</evidence>
<dbReference type="Gene3D" id="3.20.20.70">
    <property type="entry name" value="Aldolase class I"/>
    <property type="match status" value="1"/>
</dbReference>
<keyword evidence="3" id="KW-0479">Metal-binding</keyword>
<evidence type="ECO:0000259" key="8">
    <source>
        <dbReference type="PROSITE" id="PS51918"/>
    </source>
</evidence>
<dbReference type="KEGG" id="vg:14477314"/>
<dbReference type="GO" id="GO:0046872">
    <property type="term" value="F:metal ion binding"/>
    <property type="evidence" value="ECO:0007669"/>
    <property type="project" value="UniProtKB-KW"/>
</dbReference>
<dbReference type="EMBL" id="KC117377">
    <property type="protein sequence ID" value="AGC34442.1"/>
    <property type="molecule type" value="Genomic_DNA"/>
</dbReference>
<gene>
    <name evidence="9" type="primary">73</name>
    <name evidence="9" type="ORF">HVTV1_73</name>
</gene>
<protein>
    <submittedName>
        <fullName evidence="9">Radical SAM family-like protein</fullName>
    </submittedName>
</protein>
<dbReference type="PANTHER" id="PTHR42836">
    <property type="entry name" value="7-CARBOXY-7-DEAZAGUANINE SYNTHASE"/>
    <property type="match status" value="1"/>
</dbReference>
<evidence type="ECO:0000313" key="10">
    <source>
        <dbReference type="Proteomes" id="UP000011137"/>
    </source>
</evidence>
<keyword evidence="4" id="KW-0460">Magnesium</keyword>
<dbReference type="InterPro" id="IPR024924">
    <property type="entry name" value="7-CO-7-deazaguanine_synth-like"/>
</dbReference>
<dbReference type="HAMAP" id="MF_00917">
    <property type="entry name" value="QueE"/>
    <property type="match status" value="1"/>
</dbReference>
<dbReference type="PROSITE" id="PS51918">
    <property type="entry name" value="RADICAL_SAM"/>
    <property type="match status" value="1"/>
</dbReference>
<dbReference type="OrthoDB" id="5981at10239"/>
<dbReference type="InterPro" id="IPR058240">
    <property type="entry name" value="rSAM_sf"/>
</dbReference>
<evidence type="ECO:0000256" key="2">
    <source>
        <dbReference type="ARBA" id="ARBA00022691"/>
    </source>
</evidence>
<keyword evidence="6" id="KW-0411">Iron-sulfur</keyword>
<dbReference type="RefSeq" id="YP_007378978.1">
    <property type="nucleotide sequence ID" value="NC_020158.1"/>
</dbReference>
<evidence type="ECO:0000256" key="3">
    <source>
        <dbReference type="ARBA" id="ARBA00022723"/>
    </source>
</evidence>
<dbReference type="GO" id="GO:0051539">
    <property type="term" value="F:4 iron, 4 sulfur cluster binding"/>
    <property type="evidence" value="ECO:0007669"/>
    <property type="project" value="UniProtKB-KW"/>
</dbReference>
<evidence type="ECO:0000256" key="1">
    <source>
        <dbReference type="ARBA" id="ARBA00022485"/>
    </source>
</evidence>
<organism evidence="9 10">
    <name type="scientific">Haloarcula vallismortis tailed virus 1</name>
    <dbReference type="NCBI Taxonomy" id="1262528"/>
    <lineage>
        <taxon>Viruses</taxon>
        <taxon>Duplodnaviria</taxon>
        <taxon>Heunggongvirae</taxon>
        <taxon>Uroviricota</taxon>
        <taxon>Caudoviricetes</taxon>
        <taxon>Thumleimavirales</taxon>
        <taxon>Druskaviridae</taxon>
        <taxon>Tredecimvirus</taxon>
        <taxon>Tredecimvirus thailandense</taxon>
        <taxon>Tredecimvirus HVTV1</taxon>
    </lineage>
</organism>
<evidence type="ECO:0000313" key="9">
    <source>
        <dbReference type="EMBL" id="AGC34442.1"/>
    </source>
</evidence>
<evidence type="ECO:0000256" key="7">
    <source>
        <dbReference type="ARBA" id="ARBA00023239"/>
    </source>
</evidence>
<accession>L7TNL1</accession>
<dbReference type="GO" id="GO:0016829">
    <property type="term" value="F:lyase activity"/>
    <property type="evidence" value="ECO:0007669"/>
    <property type="project" value="UniProtKB-KW"/>
</dbReference>
<keyword evidence="2" id="KW-0949">S-adenosyl-L-methionine</keyword>
<dbReference type="SUPFAM" id="SSF102114">
    <property type="entry name" value="Radical SAM enzymes"/>
    <property type="match status" value="1"/>
</dbReference>